<dbReference type="SUPFAM" id="SSF53067">
    <property type="entry name" value="Actin-like ATPase domain"/>
    <property type="match status" value="2"/>
</dbReference>
<reference evidence="4 5" key="1">
    <citation type="submission" date="2022-06" db="EMBL/GenBank/DDBJ databases">
        <title>Genomic Encyclopedia of Archaeal and Bacterial Type Strains, Phase II (KMG-II): from individual species to whole genera.</title>
        <authorList>
            <person name="Goeker M."/>
        </authorList>
    </citation>
    <scope>NUCLEOTIDE SEQUENCE [LARGE SCALE GENOMIC DNA]</scope>
    <source>
        <strain evidence="4 5">DSM 40477</strain>
    </source>
</reference>
<feature type="domain" description="Ppx/GppA phosphatase N-terminal" evidence="3">
    <location>
        <begin position="20"/>
        <end position="308"/>
    </location>
</feature>
<dbReference type="Proteomes" id="UP001205311">
    <property type="component" value="Unassembled WGS sequence"/>
</dbReference>
<proteinExistence type="inferred from homology"/>
<feature type="region of interest" description="Disordered" evidence="2">
    <location>
        <begin position="337"/>
        <end position="376"/>
    </location>
</feature>
<comment type="caution">
    <text evidence="4">The sequence shown here is derived from an EMBL/GenBank/DDBJ whole genome shotgun (WGS) entry which is preliminary data.</text>
</comment>
<evidence type="ECO:0000256" key="2">
    <source>
        <dbReference type="SAM" id="MobiDB-lite"/>
    </source>
</evidence>
<evidence type="ECO:0000259" key="3">
    <source>
        <dbReference type="Pfam" id="PF02541"/>
    </source>
</evidence>
<dbReference type="Gene3D" id="3.30.420.150">
    <property type="entry name" value="Exopolyphosphatase. Domain 2"/>
    <property type="match status" value="1"/>
</dbReference>
<feature type="compositionally biased region" description="Gly residues" evidence="2">
    <location>
        <begin position="366"/>
        <end position="376"/>
    </location>
</feature>
<dbReference type="Pfam" id="PF02541">
    <property type="entry name" value="Ppx-GppA"/>
    <property type="match status" value="1"/>
</dbReference>
<evidence type="ECO:0000313" key="5">
    <source>
        <dbReference type="Proteomes" id="UP001205311"/>
    </source>
</evidence>
<dbReference type="InterPro" id="IPR050273">
    <property type="entry name" value="GppA/Ppx_hydrolase"/>
</dbReference>
<sequence length="376" mass="39419">MRHVRLGVLDVGSNTVHLLVVDAHRGAHPTPMSSDKSVLRLAEQIDASGELSRAGADRLVRAVTDARDAAAEHGCEELMAFATSAVREARNCGEVLARVRAETGVELRVLSGEDEARYTFLAARRWLGWSAGQLLVVDIGGGSLELATGIDEDPDVALSVPFGAGRLTRTRLRKDPPSQREVAALRDWLDAQLVPVARRLRRAGAPDRAVATSKTFRTLARLTGAAPSSAGPRVRRVLTDAGLRQLIAFISRMSAADLAELEGVSASRAHQLVAGALVAEATMRALSLAELEICPWALREGVILRRLDHTNGTGETASVRSTGTADFTGSAGFAGAAGTGAAPAGGQETEPGRGGAAGDPNCVTGRTGGHGARWER</sequence>
<evidence type="ECO:0000313" key="4">
    <source>
        <dbReference type="EMBL" id="MCP2261705.1"/>
    </source>
</evidence>
<organism evidence="4 5">
    <name type="scientific">Streptoalloteichus tenebrarius (strain ATCC 17920 / DSM 40477 / JCM 4838 / CBS 697.72 / NBRC 16177 / NCIMB 11028 / NRRL B-12390 / A12253. 1 / ISP 5477)</name>
    <name type="common">Streptomyces tenebrarius</name>
    <dbReference type="NCBI Taxonomy" id="1933"/>
    <lineage>
        <taxon>Bacteria</taxon>
        <taxon>Bacillati</taxon>
        <taxon>Actinomycetota</taxon>
        <taxon>Actinomycetes</taxon>
        <taxon>Pseudonocardiales</taxon>
        <taxon>Pseudonocardiaceae</taxon>
        <taxon>Streptoalloteichus</taxon>
    </lineage>
</organism>
<comment type="similarity">
    <text evidence="1">Belongs to the GppA/Ppx family.</text>
</comment>
<feature type="compositionally biased region" description="Low complexity" evidence="2">
    <location>
        <begin position="337"/>
        <end position="346"/>
    </location>
</feature>
<keyword evidence="5" id="KW-1185">Reference proteome</keyword>
<dbReference type="InterPro" id="IPR043129">
    <property type="entry name" value="ATPase_NBD"/>
</dbReference>
<dbReference type="PANTHER" id="PTHR30005:SF0">
    <property type="entry name" value="RETROGRADE REGULATION PROTEIN 2"/>
    <property type="match status" value="1"/>
</dbReference>
<dbReference type="PANTHER" id="PTHR30005">
    <property type="entry name" value="EXOPOLYPHOSPHATASE"/>
    <property type="match status" value="1"/>
</dbReference>
<protein>
    <submittedName>
        <fullName evidence="4">Ppx/GppA phosphatase</fullName>
    </submittedName>
</protein>
<dbReference type="InterPro" id="IPR003695">
    <property type="entry name" value="Ppx_GppA_N"/>
</dbReference>
<evidence type="ECO:0000256" key="1">
    <source>
        <dbReference type="ARBA" id="ARBA00007125"/>
    </source>
</evidence>
<dbReference type="CDD" id="cd24056">
    <property type="entry name" value="ASKHA_NBD_MtPPX1-like"/>
    <property type="match status" value="1"/>
</dbReference>
<accession>A0ABT1I1P1</accession>
<gene>
    <name evidence="4" type="ORF">LX15_005431</name>
</gene>
<dbReference type="EMBL" id="JAMTCP010000047">
    <property type="protein sequence ID" value="MCP2261705.1"/>
    <property type="molecule type" value="Genomic_DNA"/>
</dbReference>
<name>A0ABT1I1P1_STRSD</name>
<dbReference type="Gene3D" id="3.30.420.40">
    <property type="match status" value="1"/>
</dbReference>